<comment type="catalytic activity">
    <reaction evidence="1">
        <text>ATP + protein L-histidine = ADP + protein N-phospho-L-histidine.</text>
        <dbReference type="EC" id="2.7.13.3"/>
    </reaction>
</comment>
<feature type="domain" description="Signal transduction histidine kinase subgroup 3 dimerisation and phosphoacceptor" evidence="10">
    <location>
        <begin position="38"/>
        <end position="104"/>
    </location>
</feature>
<keyword evidence="7" id="KW-0067">ATP-binding</keyword>
<sequence>MEPGRARRDDERGRMSAGRGAERRLGAVESALRQEDEERRRIARELHDTTGQNLIAAGYELGIVERGIPDPPQQVRAALAQARALLDASVAELRTLSYLLHPPLLDEAGLIVALATLADGFERRAGIRVEVAVAPDLAERRWLPEIELALYRVAQEALTNLQRHAGATRARLTLRLLPWRRLELSVSHGAVRPTMGGEGASPLVEGTGIRGMRSRLDALGGRLAVTRREGGVRVTATVPVRGDEA</sequence>
<reference evidence="11" key="1">
    <citation type="journal article" date="2021" name="Front. Microbiol.">
        <title>Comprehensive Comparative Genomics and Phenotyping of Methylobacterium Species.</title>
        <authorList>
            <person name="Alessa O."/>
            <person name="Ogura Y."/>
            <person name="Fujitani Y."/>
            <person name="Takami H."/>
            <person name="Hayashi T."/>
            <person name="Sahin N."/>
            <person name="Tani A."/>
        </authorList>
    </citation>
    <scope>NUCLEOTIDE SEQUENCE</scope>
    <source>
        <strain evidence="11">DSM 17168</strain>
    </source>
</reference>
<gene>
    <name evidence="11" type="primary">nreB</name>
    <name evidence="11" type="ORF">GMJLKIPL_2738</name>
</gene>
<evidence type="ECO:0000256" key="1">
    <source>
        <dbReference type="ARBA" id="ARBA00000085"/>
    </source>
</evidence>
<keyword evidence="12" id="KW-1185">Reference proteome</keyword>
<dbReference type="EC" id="2.7.13.3" evidence="2"/>
<feature type="region of interest" description="Disordered" evidence="9">
    <location>
        <begin position="1"/>
        <end position="32"/>
    </location>
</feature>
<evidence type="ECO:0000313" key="12">
    <source>
        <dbReference type="Proteomes" id="UP001055153"/>
    </source>
</evidence>
<dbReference type="EMBL" id="BPQQ01000031">
    <property type="protein sequence ID" value="GJE00811.1"/>
    <property type="molecule type" value="Genomic_DNA"/>
</dbReference>
<organism evidence="11 12">
    <name type="scientific">Methylobacterium isbiliense</name>
    <dbReference type="NCBI Taxonomy" id="315478"/>
    <lineage>
        <taxon>Bacteria</taxon>
        <taxon>Pseudomonadati</taxon>
        <taxon>Pseudomonadota</taxon>
        <taxon>Alphaproteobacteria</taxon>
        <taxon>Hyphomicrobiales</taxon>
        <taxon>Methylobacteriaceae</taxon>
        <taxon>Methylobacterium</taxon>
    </lineage>
</organism>
<keyword evidence="8" id="KW-0902">Two-component regulatory system</keyword>
<evidence type="ECO:0000256" key="8">
    <source>
        <dbReference type="ARBA" id="ARBA00023012"/>
    </source>
</evidence>
<dbReference type="Gene3D" id="1.20.5.1930">
    <property type="match status" value="1"/>
</dbReference>
<evidence type="ECO:0000256" key="4">
    <source>
        <dbReference type="ARBA" id="ARBA00022679"/>
    </source>
</evidence>
<dbReference type="Proteomes" id="UP001055153">
    <property type="component" value="Unassembled WGS sequence"/>
</dbReference>
<dbReference type="Pfam" id="PF07730">
    <property type="entry name" value="HisKA_3"/>
    <property type="match status" value="1"/>
</dbReference>
<dbReference type="InterPro" id="IPR011712">
    <property type="entry name" value="Sig_transdc_His_kin_sub3_dim/P"/>
</dbReference>
<evidence type="ECO:0000256" key="2">
    <source>
        <dbReference type="ARBA" id="ARBA00012438"/>
    </source>
</evidence>
<keyword evidence="4" id="KW-0808">Transferase</keyword>
<comment type="caution">
    <text evidence="11">The sequence shown here is derived from an EMBL/GenBank/DDBJ whole genome shotgun (WGS) entry which is preliminary data.</text>
</comment>
<dbReference type="CDD" id="cd16917">
    <property type="entry name" value="HATPase_UhpB-NarQ-NarX-like"/>
    <property type="match status" value="1"/>
</dbReference>
<accession>A0ABQ4SEJ2</accession>
<evidence type="ECO:0000256" key="3">
    <source>
        <dbReference type="ARBA" id="ARBA00022553"/>
    </source>
</evidence>
<evidence type="ECO:0000256" key="5">
    <source>
        <dbReference type="ARBA" id="ARBA00022741"/>
    </source>
</evidence>
<evidence type="ECO:0000256" key="6">
    <source>
        <dbReference type="ARBA" id="ARBA00022777"/>
    </source>
</evidence>
<keyword evidence="3" id="KW-0597">Phosphoprotein</keyword>
<dbReference type="PANTHER" id="PTHR24421:SF10">
    <property type="entry name" value="NITRATE_NITRITE SENSOR PROTEIN NARQ"/>
    <property type="match status" value="1"/>
</dbReference>
<keyword evidence="5" id="KW-0547">Nucleotide-binding</keyword>
<evidence type="ECO:0000256" key="7">
    <source>
        <dbReference type="ARBA" id="ARBA00022840"/>
    </source>
</evidence>
<evidence type="ECO:0000259" key="10">
    <source>
        <dbReference type="Pfam" id="PF07730"/>
    </source>
</evidence>
<proteinExistence type="predicted"/>
<reference evidence="11" key="2">
    <citation type="submission" date="2021-08" db="EMBL/GenBank/DDBJ databases">
        <authorList>
            <person name="Tani A."/>
            <person name="Ola A."/>
            <person name="Ogura Y."/>
            <person name="Katsura K."/>
            <person name="Hayashi T."/>
        </authorList>
    </citation>
    <scope>NUCLEOTIDE SEQUENCE</scope>
    <source>
        <strain evidence="11">DSM 17168</strain>
    </source>
</reference>
<dbReference type="GO" id="GO:0016301">
    <property type="term" value="F:kinase activity"/>
    <property type="evidence" value="ECO:0007669"/>
    <property type="project" value="UniProtKB-KW"/>
</dbReference>
<dbReference type="InterPro" id="IPR050482">
    <property type="entry name" value="Sensor_HK_TwoCompSys"/>
</dbReference>
<protein>
    <recommendedName>
        <fullName evidence="2">histidine kinase</fullName>
        <ecNumber evidence="2">2.7.13.3</ecNumber>
    </recommendedName>
</protein>
<evidence type="ECO:0000313" key="11">
    <source>
        <dbReference type="EMBL" id="GJE00811.1"/>
    </source>
</evidence>
<name>A0ABQ4SEJ2_9HYPH</name>
<evidence type="ECO:0000256" key="9">
    <source>
        <dbReference type="SAM" id="MobiDB-lite"/>
    </source>
</evidence>
<dbReference type="InterPro" id="IPR036890">
    <property type="entry name" value="HATPase_C_sf"/>
</dbReference>
<keyword evidence="6 11" id="KW-0418">Kinase</keyword>
<dbReference type="PANTHER" id="PTHR24421">
    <property type="entry name" value="NITRATE/NITRITE SENSOR PROTEIN NARX-RELATED"/>
    <property type="match status" value="1"/>
</dbReference>
<dbReference type="Gene3D" id="3.30.565.10">
    <property type="entry name" value="Histidine kinase-like ATPase, C-terminal domain"/>
    <property type="match status" value="1"/>
</dbReference>